<organism evidence="2 3">
    <name type="scientific">Rhizopogon vesiculosus</name>
    <dbReference type="NCBI Taxonomy" id="180088"/>
    <lineage>
        <taxon>Eukaryota</taxon>
        <taxon>Fungi</taxon>
        <taxon>Dikarya</taxon>
        <taxon>Basidiomycota</taxon>
        <taxon>Agaricomycotina</taxon>
        <taxon>Agaricomycetes</taxon>
        <taxon>Agaricomycetidae</taxon>
        <taxon>Boletales</taxon>
        <taxon>Suillineae</taxon>
        <taxon>Rhizopogonaceae</taxon>
        <taxon>Rhizopogon</taxon>
    </lineage>
</organism>
<evidence type="ECO:0000313" key="2">
    <source>
        <dbReference type="EMBL" id="OJA09711.1"/>
    </source>
</evidence>
<sequence length="359" mass="40645">MTTLTRLAINHDLPNEILHFMSTKIARRLFKLSSSASPELSHMINEVTGEVRGILEERWESVQDAQEASPPWNPETLRVLQDTRLSLNNSREYVHHALYNQHSSPPSTSFKPSHHVRGTIDDFLDTNASFLAAAHTAEPSLALADFETVIRLGIDDWVARVASRTAETACISIEACACAYSSRALKSYKGNPENLSIMLVTLFDLWVAMDKIVVGQIPLLADYSPEIPLSLLERLLIRKFSALDRVKRLHAYLKARHRGTLSHPSVFSSTTNDKSFAVRYFHQSSKLKSLKLYIEVDAERERMEKKKELQTLNKQYAALQRRAENSTHVNGIDSRGWEYHMEYCLAATNPRTGRDGRGV</sequence>
<gene>
    <name evidence="2" type="ORF">AZE42_09441</name>
</gene>
<proteinExistence type="predicted"/>
<reference evidence="2 3" key="1">
    <citation type="submission" date="2016-03" db="EMBL/GenBank/DDBJ databases">
        <title>Comparative genomics of the ectomycorrhizal sister species Rhizopogon vinicolor and Rhizopogon vesiculosus (Basidiomycota: Boletales) reveals a divergence of the mating type B locus.</title>
        <authorList>
            <person name="Mujic A.B."/>
            <person name="Kuo A."/>
            <person name="Tritt A."/>
            <person name="Lipzen A."/>
            <person name="Chen C."/>
            <person name="Johnson J."/>
            <person name="Sharma A."/>
            <person name="Barry K."/>
            <person name="Grigoriev I.V."/>
            <person name="Spatafora J.W."/>
        </authorList>
    </citation>
    <scope>NUCLEOTIDE SEQUENCE [LARGE SCALE GENOMIC DNA]</scope>
    <source>
        <strain evidence="2 3">AM-OR11-056</strain>
    </source>
</reference>
<keyword evidence="3" id="KW-1185">Reference proteome</keyword>
<comment type="caution">
    <text evidence="2">The sequence shown here is derived from an EMBL/GenBank/DDBJ whole genome shotgun (WGS) entry which is preliminary data.</text>
</comment>
<protein>
    <submittedName>
        <fullName evidence="2">Uncharacterized protein</fullName>
    </submittedName>
</protein>
<name>A0A1J8PMG2_9AGAM</name>
<dbReference type="OrthoDB" id="3182339at2759"/>
<keyword evidence="1" id="KW-0175">Coiled coil</keyword>
<accession>A0A1J8PMG2</accession>
<dbReference type="Proteomes" id="UP000183567">
    <property type="component" value="Unassembled WGS sequence"/>
</dbReference>
<evidence type="ECO:0000256" key="1">
    <source>
        <dbReference type="SAM" id="Coils"/>
    </source>
</evidence>
<dbReference type="EMBL" id="LVVM01005819">
    <property type="protein sequence ID" value="OJA09711.1"/>
    <property type="molecule type" value="Genomic_DNA"/>
</dbReference>
<dbReference type="STRING" id="180088.A0A1J8PMG2"/>
<evidence type="ECO:0000313" key="3">
    <source>
        <dbReference type="Proteomes" id="UP000183567"/>
    </source>
</evidence>
<feature type="coiled-coil region" evidence="1">
    <location>
        <begin position="295"/>
        <end position="329"/>
    </location>
</feature>
<dbReference type="AlphaFoldDB" id="A0A1J8PMG2"/>